<dbReference type="PANTHER" id="PTHR30349">
    <property type="entry name" value="PHAGE INTEGRASE-RELATED"/>
    <property type="match status" value="1"/>
</dbReference>
<evidence type="ECO:0000313" key="3">
    <source>
        <dbReference type="EMBL" id="EUJ39637.1"/>
    </source>
</evidence>
<comment type="caution">
    <text evidence="3">The sequence shown here is derived from an EMBL/GenBank/DDBJ whole genome shotgun (WGS) entry which is preliminary data.</text>
</comment>
<dbReference type="AlphaFoldDB" id="W7CRD1"/>
<evidence type="ECO:0000256" key="1">
    <source>
        <dbReference type="ARBA" id="ARBA00023172"/>
    </source>
</evidence>
<dbReference type="InterPro" id="IPR011010">
    <property type="entry name" value="DNA_brk_join_enz"/>
</dbReference>
<dbReference type="PANTHER" id="PTHR30349:SF64">
    <property type="entry name" value="PROPHAGE INTEGRASE INTD-RELATED"/>
    <property type="match status" value="1"/>
</dbReference>
<dbReference type="PROSITE" id="PS51898">
    <property type="entry name" value="TYR_RECOMBINASE"/>
    <property type="match status" value="1"/>
</dbReference>
<dbReference type="STRING" id="1265861.BCAMP_06872"/>
<dbReference type="GO" id="GO:0006310">
    <property type="term" value="P:DNA recombination"/>
    <property type="evidence" value="ECO:0007669"/>
    <property type="project" value="UniProtKB-KW"/>
</dbReference>
<dbReference type="Proteomes" id="UP000019243">
    <property type="component" value="Unassembled WGS sequence"/>
</dbReference>
<keyword evidence="1" id="KW-0233">DNA recombination</keyword>
<dbReference type="EMBL" id="AODH01000025">
    <property type="protein sequence ID" value="EUJ39637.1"/>
    <property type="molecule type" value="Genomic_DNA"/>
</dbReference>
<accession>W7CRD1</accession>
<sequence length="251" mass="29376">MLDKDLTNNTVNKQMILMKKLLDIAVKEGFLNENPCSQIKRLPVPKHKMNYWTVKDFQQFLTLLEPDDSSYKLIFKVLFSTGMRIGELLGLTWKDIDFNRKEIDVNKTLIHLPGRTILNEPKTDASIRKITIQSNLADELQSWKETQTARLSRFTDDVEQLQVFQFAPSIISRYMVTNKYNAILERTTELKRIRIHDFRHSHVALLIENGEKQFPIKERLGHASIQTTYDTYGHLYPSKQKSMSDKLNDLF</sequence>
<proteinExistence type="predicted"/>
<dbReference type="InterPro" id="IPR013762">
    <property type="entry name" value="Integrase-like_cat_sf"/>
</dbReference>
<dbReference type="Gene3D" id="1.10.443.10">
    <property type="entry name" value="Intergrase catalytic core"/>
    <property type="match status" value="1"/>
</dbReference>
<dbReference type="SUPFAM" id="SSF56349">
    <property type="entry name" value="DNA breaking-rejoining enzymes"/>
    <property type="match status" value="1"/>
</dbReference>
<dbReference type="GO" id="GO:0003677">
    <property type="term" value="F:DNA binding"/>
    <property type="evidence" value="ECO:0007669"/>
    <property type="project" value="InterPro"/>
</dbReference>
<reference evidence="3 4" key="1">
    <citation type="submission" date="2012-12" db="EMBL/GenBank/DDBJ databases">
        <title>Novel taxa of Listeriaceae from agricultural environments in the United States.</title>
        <authorList>
            <person name="den Bakker H.C."/>
            <person name="Allred A."/>
            <person name="Warchocki S."/>
            <person name="Wright E.M."/>
            <person name="Burrell A."/>
            <person name="Nightingale K.K."/>
            <person name="Kephart D."/>
            <person name="Wiedmann M."/>
        </authorList>
    </citation>
    <scope>NUCLEOTIDE SEQUENCE [LARGE SCALE GENOMIC DNA]</scope>
    <source>
        <strain evidence="3 4">FSL F6-1037</strain>
    </source>
</reference>
<dbReference type="CDD" id="cd01189">
    <property type="entry name" value="INT_ICEBs1_C_like"/>
    <property type="match status" value="1"/>
</dbReference>
<dbReference type="Pfam" id="PF00589">
    <property type="entry name" value="Phage_integrase"/>
    <property type="match status" value="1"/>
</dbReference>
<name>W7CRD1_9LIST</name>
<gene>
    <name evidence="3" type="ORF">BCAMP_06872</name>
</gene>
<protein>
    <submittedName>
        <fullName evidence="3">Site-specific recombinase, phage integrase family protein</fullName>
    </submittedName>
</protein>
<organism evidence="3 4">
    <name type="scientific">Brochothrix campestris FSL F6-1037</name>
    <dbReference type="NCBI Taxonomy" id="1265861"/>
    <lineage>
        <taxon>Bacteria</taxon>
        <taxon>Bacillati</taxon>
        <taxon>Bacillota</taxon>
        <taxon>Bacilli</taxon>
        <taxon>Bacillales</taxon>
        <taxon>Listeriaceae</taxon>
        <taxon>Brochothrix</taxon>
    </lineage>
</organism>
<dbReference type="InterPro" id="IPR002104">
    <property type="entry name" value="Integrase_catalytic"/>
</dbReference>
<dbReference type="InterPro" id="IPR050090">
    <property type="entry name" value="Tyrosine_recombinase_XerCD"/>
</dbReference>
<evidence type="ECO:0000259" key="2">
    <source>
        <dbReference type="PROSITE" id="PS51898"/>
    </source>
</evidence>
<evidence type="ECO:0000313" key="4">
    <source>
        <dbReference type="Proteomes" id="UP000019243"/>
    </source>
</evidence>
<dbReference type="GO" id="GO:0015074">
    <property type="term" value="P:DNA integration"/>
    <property type="evidence" value="ECO:0007669"/>
    <property type="project" value="InterPro"/>
</dbReference>
<feature type="domain" description="Tyr recombinase" evidence="2">
    <location>
        <begin position="47"/>
        <end position="245"/>
    </location>
</feature>
<keyword evidence="4" id="KW-1185">Reference proteome</keyword>